<evidence type="ECO:0000256" key="6">
    <source>
        <dbReference type="ARBA" id="ARBA00022777"/>
    </source>
</evidence>
<gene>
    <name evidence="16" type="ORF">EOD73_05340</name>
</gene>
<dbReference type="InterPro" id="IPR036097">
    <property type="entry name" value="HisK_dim/P_sf"/>
</dbReference>
<dbReference type="PANTHER" id="PTHR43065">
    <property type="entry name" value="SENSOR HISTIDINE KINASE"/>
    <property type="match status" value="1"/>
</dbReference>
<keyword evidence="5" id="KW-0547">Nucleotide-binding</keyword>
<dbReference type="PANTHER" id="PTHR43065:SF16">
    <property type="entry name" value="SENSORY HISTIDINE KINASE_PHOSPHATASE NTRB"/>
    <property type="match status" value="1"/>
</dbReference>
<dbReference type="SUPFAM" id="SSF47384">
    <property type="entry name" value="Homodimeric domain of signal transducing histidine kinase"/>
    <property type="match status" value="1"/>
</dbReference>
<dbReference type="InterPro" id="IPR004358">
    <property type="entry name" value="Sig_transdc_His_kin-like_C"/>
</dbReference>
<comment type="function">
    <text evidence="11">Member of the two-component regulatory system NtrB/NtrC, which controls expression of the nitrogen-regulated (ntr) genes in response to nitrogen limitation. Under conditions of nitrogen limitation, NtrB autophosphorylates and transfers the phosphoryl group to NtrC. In the presence of nitrogen, acts as a phosphatase that dephosphorylates and inactivates NtrC.</text>
</comment>
<dbReference type="InterPro" id="IPR003661">
    <property type="entry name" value="HisK_dim/P_dom"/>
</dbReference>
<dbReference type="NCBIfam" id="NF008293">
    <property type="entry name" value="PRK11073.1"/>
    <property type="match status" value="1"/>
</dbReference>
<keyword evidence="9" id="KW-0902">Two-component regulatory system</keyword>
<dbReference type="SUPFAM" id="SSF55785">
    <property type="entry name" value="PYP-like sensor domain (PAS domain)"/>
    <property type="match status" value="1"/>
</dbReference>
<dbReference type="PROSITE" id="PS50109">
    <property type="entry name" value="HIS_KIN"/>
    <property type="match status" value="1"/>
</dbReference>
<dbReference type="InterPro" id="IPR005467">
    <property type="entry name" value="His_kinase_dom"/>
</dbReference>
<comment type="caution">
    <text evidence="16">The sequence shown here is derived from an EMBL/GenBank/DDBJ whole genome shotgun (WGS) entry which is preliminary data.</text>
</comment>
<protein>
    <recommendedName>
        <fullName evidence="12">Sensory histidine kinase/phosphatase NtrB</fullName>
        <ecNumber evidence="2">2.7.13.3</ecNumber>
    </recommendedName>
    <alternativeName>
        <fullName evidence="13">Nitrogen regulation protein NR(II)</fullName>
    </alternativeName>
    <alternativeName>
        <fullName evidence="14">Nitrogen regulator II</fullName>
    </alternativeName>
</protein>
<keyword evidence="17" id="KW-1185">Reference proteome</keyword>
<dbReference type="SUPFAM" id="SSF55874">
    <property type="entry name" value="ATPase domain of HSP90 chaperone/DNA topoisomerase II/histidine kinase"/>
    <property type="match status" value="1"/>
</dbReference>
<evidence type="ECO:0000256" key="5">
    <source>
        <dbReference type="ARBA" id="ARBA00022741"/>
    </source>
</evidence>
<evidence type="ECO:0000313" key="16">
    <source>
        <dbReference type="EMBL" id="RVT88406.1"/>
    </source>
</evidence>
<proteinExistence type="predicted"/>
<dbReference type="InterPro" id="IPR035965">
    <property type="entry name" value="PAS-like_dom_sf"/>
</dbReference>
<dbReference type="Pfam" id="PF00512">
    <property type="entry name" value="HisKA"/>
    <property type="match status" value="1"/>
</dbReference>
<keyword evidence="6" id="KW-0418">Kinase</keyword>
<evidence type="ECO:0000256" key="13">
    <source>
        <dbReference type="ARBA" id="ARBA00042313"/>
    </source>
</evidence>
<evidence type="ECO:0000313" key="17">
    <source>
        <dbReference type="Proteomes" id="UP000288587"/>
    </source>
</evidence>
<evidence type="ECO:0000256" key="11">
    <source>
        <dbReference type="ARBA" id="ARBA00037696"/>
    </source>
</evidence>
<evidence type="ECO:0000259" key="15">
    <source>
        <dbReference type="PROSITE" id="PS50109"/>
    </source>
</evidence>
<dbReference type="EMBL" id="SACM01000001">
    <property type="protein sequence ID" value="RVT88406.1"/>
    <property type="molecule type" value="Genomic_DNA"/>
</dbReference>
<keyword evidence="4" id="KW-0808">Transferase</keyword>
<keyword evidence="8" id="KW-0067">ATP-binding</keyword>
<organism evidence="16 17">
    <name type="scientific">Inhella crocodyli</name>
    <dbReference type="NCBI Taxonomy" id="2499851"/>
    <lineage>
        <taxon>Bacteria</taxon>
        <taxon>Pseudomonadati</taxon>
        <taxon>Pseudomonadota</taxon>
        <taxon>Betaproteobacteria</taxon>
        <taxon>Burkholderiales</taxon>
        <taxon>Sphaerotilaceae</taxon>
        <taxon>Inhella</taxon>
    </lineage>
</organism>
<dbReference type="PRINTS" id="PR00344">
    <property type="entry name" value="BCTRLSENSOR"/>
</dbReference>
<dbReference type="SMART" id="SM00387">
    <property type="entry name" value="HATPase_c"/>
    <property type="match status" value="1"/>
</dbReference>
<evidence type="ECO:0000256" key="4">
    <source>
        <dbReference type="ARBA" id="ARBA00022679"/>
    </source>
</evidence>
<keyword evidence="3" id="KW-0597">Phosphoprotein</keyword>
<comment type="catalytic activity">
    <reaction evidence="1">
        <text>ATP + protein L-histidine = ADP + protein N-phospho-L-histidine.</text>
        <dbReference type="EC" id="2.7.13.3"/>
    </reaction>
</comment>
<evidence type="ECO:0000256" key="3">
    <source>
        <dbReference type="ARBA" id="ARBA00022553"/>
    </source>
</evidence>
<dbReference type="RefSeq" id="WP_127681549.1">
    <property type="nucleotide sequence ID" value="NZ_SACM01000001.1"/>
</dbReference>
<dbReference type="Gene3D" id="3.30.565.10">
    <property type="entry name" value="Histidine kinase-like ATPase, C-terminal domain"/>
    <property type="match status" value="1"/>
</dbReference>
<evidence type="ECO:0000256" key="2">
    <source>
        <dbReference type="ARBA" id="ARBA00012438"/>
    </source>
</evidence>
<accession>A0A3S2UYP1</accession>
<dbReference type="GO" id="GO:0000155">
    <property type="term" value="F:phosphorelay sensor kinase activity"/>
    <property type="evidence" value="ECO:0007669"/>
    <property type="project" value="InterPro"/>
</dbReference>
<dbReference type="GO" id="GO:0006355">
    <property type="term" value="P:regulation of DNA-templated transcription"/>
    <property type="evidence" value="ECO:0007669"/>
    <property type="project" value="InterPro"/>
</dbReference>
<dbReference type="AlphaFoldDB" id="A0A3S2UYP1"/>
<evidence type="ECO:0000256" key="9">
    <source>
        <dbReference type="ARBA" id="ARBA00023012"/>
    </source>
</evidence>
<dbReference type="Proteomes" id="UP000288587">
    <property type="component" value="Unassembled WGS sequence"/>
</dbReference>
<dbReference type="CDD" id="cd00082">
    <property type="entry name" value="HisKA"/>
    <property type="match status" value="1"/>
</dbReference>
<sequence>MAAPDRWAAFDLLTTLVLVVRPHGAVCFANAAFEDQMRLSRRSAQRQSLFDWVLEADQLRDSLQAVHQNRVAASRFEAVLHRAPHDEPLQVQVLVSAGDAADELLVEMIEATQQTRQEREERSLDQVRSSKDLIRNLAHEIKNPLGGLRGAAQLLALELGSDSGLTEYTDVIVHEADRLQLLVDRLLAPHRHAPEVSDVNIHEVCERVRSLLLVEYPKGLTVRRDYDISLPDFRGDREQLIQAALNIAQNAAQVMQPQMDAGEEAVITFRTRVARQVTLGKQRWKLALELHIEDNGPGVPPELRDRIFLPLVSGREGGTGLGLHLAQTIVQAHQGLIDCESAAGRTSFRITLPLP</sequence>
<dbReference type="Gene3D" id="1.10.287.130">
    <property type="match status" value="1"/>
</dbReference>
<evidence type="ECO:0000256" key="7">
    <source>
        <dbReference type="ARBA" id="ARBA00022801"/>
    </source>
</evidence>
<evidence type="ECO:0000256" key="1">
    <source>
        <dbReference type="ARBA" id="ARBA00000085"/>
    </source>
</evidence>
<dbReference type="Pfam" id="PF02518">
    <property type="entry name" value="HATPase_c"/>
    <property type="match status" value="1"/>
</dbReference>
<evidence type="ECO:0000256" key="8">
    <source>
        <dbReference type="ARBA" id="ARBA00022840"/>
    </source>
</evidence>
<dbReference type="InterPro" id="IPR013767">
    <property type="entry name" value="PAS_fold"/>
</dbReference>
<feature type="domain" description="Histidine kinase" evidence="15">
    <location>
        <begin position="136"/>
        <end position="355"/>
    </location>
</feature>
<evidence type="ECO:0000256" key="14">
    <source>
        <dbReference type="ARBA" id="ARBA00043094"/>
    </source>
</evidence>
<dbReference type="InterPro" id="IPR000014">
    <property type="entry name" value="PAS"/>
</dbReference>
<dbReference type="EC" id="2.7.13.3" evidence="2"/>
<evidence type="ECO:0000256" key="10">
    <source>
        <dbReference type="ARBA" id="ARBA00023231"/>
    </source>
</evidence>
<name>A0A3S2UYP1_9BURK</name>
<dbReference type="InterPro" id="IPR003594">
    <property type="entry name" value="HATPase_dom"/>
</dbReference>
<keyword evidence="7" id="KW-0378">Hydrolase</keyword>
<dbReference type="CDD" id="cd00130">
    <property type="entry name" value="PAS"/>
    <property type="match status" value="1"/>
</dbReference>
<keyword evidence="10" id="KW-0535">Nitrogen fixation</keyword>
<dbReference type="SMART" id="SM00388">
    <property type="entry name" value="HisKA"/>
    <property type="match status" value="1"/>
</dbReference>
<dbReference type="GO" id="GO:0005524">
    <property type="term" value="F:ATP binding"/>
    <property type="evidence" value="ECO:0007669"/>
    <property type="project" value="UniProtKB-KW"/>
</dbReference>
<dbReference type="Pfam" id="PF00989">
    <property type="entry name" value="PAS"/>
    <property type="match status" value="1"/>
</dbReference>
<dbReference type="InterPro" id="IPR036890">
    <property type="entry name" value="HATPase_C_sf"/>
</dbReference>
<dbReference type="OrthoDB" id="9789238at2"/>
<reference evidence="16 17" key="1">
    <citation type="submission" date="2019-01" db="EMBL/GenBank/DDBJ databases">
        <authorList>
            <person name="Chen W.-M."/>
        </authorList>
    </citation>
    <scope>NUCLEOTIDE SEQUENCE [LARGE SCALE GENOMIC DNA]</scope>
    <source>
        <strain evidence="16 17">CCP-18</strain>
    </source>
</reference>
<dbReference type="GO" id="GO:0016787">
    <property type="term" value="F:hydrolase activity"/>
    <property type="evidence" value="ECO:0007669"/>
    <property type="project" value="UniProtKB-KW"/>
</dbReference>
<evidence type="ECO:0000256" key="12">
    <source>
        <dbReference type="ARBA" id="ARBA00039567"/>
    </source>
</evidence>